<dbReference type="InterPro" id="IPR037480">
    <property type="entry name" value="YihR-like"/>
</dbReference>
<dbReference type="Proteomes" id="UP001323798">
    <property type="component" value="Chromosome"/>
</dbReference>
<keyword evidence="2" id="KW-1185">Reference proteome</keyword>
<gene>
    <name evidence="1" type="ORF">SM116_00775</name>
</gene>
<dbReference type="Gene3D" id="2.70.98.10">
    <property type="match status" value="1"/>
</dbReference>
<name>A0ABZ0SR99_9MICO</name>
<evidence type="ECO:0000313" key="2">
    <source>
        <dbReference type="Proteomes" id="UP001323798"/>
    </source>
</evidence>
<proteinExistence type="predicted"/>
<dbReference type="Pfam" id="PF01263">
    <property type="entry name" value="Aldose_epim"/>
    <property type="match status" value="1"/>
</dbReference>
<sequence length="310" mass="33249">MTADSDPTSVGADPTGRRFVLEHGDDRAEVTEVAASIRALTIGGVSVIARYPDGMPSPAASGIVLFPWPNRVRGGTWTQGGTERRLAITEPALDNASHGLLRFASYHPADELTDAVTLQAQVFPQTGYPFHLAISVTYALGDDGLTVTHVIRNVGTDAAPVALGQHPYMALGDGPTADVTVQLDAPTRFLVDDQKIPTGEAPVDAATDLRTPRRLGDLDLDTAYSDIVRGEDGRIRAVLRTPDGREAELWAGPGFDYVQVFTNRTYPGHDMAVAIEPMTAPADAFNSGRGLRWLAPGELWTLEWGIRLLA</sequence>
<dbReference type="InterPro" id="IPR011013">
    <property type="entry name" value="Gal_mutarotase_sf_dom"/>
</dbReference>
<dbReference type="CDD" id="cd09022">
    <property type="entry name" value="Aldose_epim_Ec_YihR"/>
    <property type="match status" value="1"/>
</dbReference>
<protein>
    <submittedName>
        <fullName evidence="1">Aldose 1-epimerase family protein</fullName>
    </submittedName>
</protein>
<dbReference type="SUPFAM" id="SSF74650">
    <property type="entry name" value="Galactose mutarotase-like"/>
    <property type="match status" value="1"/>
</dbReference>
<organism evidence="1 2">
    <name type="scientific">Microbacterium rhizosphaerae</name>
    <dbReference type="NCBI Taxonomy" id="1678237"/>
    <lineage>
        <taxon>Bacteria</taxon>
        <taxon>Bacillati</taxon>
        <taxon>Actinomycetota</taxon>
        <taxon>Actinomycetes</taxon>
        <taxon>Micrococcales</taxon>
        <taxon>Microbacteriaceae</taxon>
        <taxon>Microbacterium</taxon>
    </lineage>
</organism>
<dbReference type="PANTHER" id="PTHR10091">
    <property type="entry name" value="ALDOSE-1-EPIMERASE"/>
    <property type="match status" value="1"/>
</dbReference>
<dbReference type="InterPro" id="IPR014718">
    <property type="entry name" value="GH-type_carb-bd"/>
</dbReference>
<dbReference type="EMBL" id="CP139368">
    <property type="protein sequence ID" value="WPR89851.1"/>
    <property type="molecule type" value="Genomic_DNA"/>
</dbReference>
<evidence type="ECO:0000313" key="1">
    <source>
        <dbReference type="EMBL" id="WPR89851.1"/>
    </source>
</evidence>
<dbReference type="PANTHER" id="PTHR10091:SF0">
    <property type="entry name" value="GALACTOSE MUTAROTASE"/>
    <property type="match status" value="1"/>
</dbReference>
<dbReference type="InterPro" id="IPR008183">
    <property type="entry name" value="Aldose_1/G6P_1-epimerase"/>
</dbReference>
<accession>A0ABZ0SR99</accession>
<dbReference type="RefSeq" id="WP_320942565.1">
    <property type="nucleotide sequence ID" value="NZ_BAABEU010000003.1"/>
</dbReference>
<reference evidence="1 2" key="1">
    <citation type="submission" date="2023-11" db="EMBL/GenBank/DDBJ databases">
        <title>Genome sequence of Microbacterium rhizosphaerae KACC 19337.</title>
        <authorList>
            <person name="Choi H."/>
            <person name="Kim S."/>
            <person name="Kim Y."/>
            <person name="Kwon S.-W."/>
            <person name="Heo J."/>
        </authorList>
    </citation>
    <scope>NUCLEOTIDE SEQUENCE [LARGE SCALE GENOMIC DNA]</scope>
    <source>
        <strain evidence="1 2">KACC 19337</strain>
    </source>
</reference>